<dbReference type="GO" id="GO:0016740">
    <property type="term" value="F:transferase activity"/>
    <property type="evidence" value="ECO:0007669"/>
    <property type="project" value="UniProtKB-KW"/>
</dbReference>
<dbReference type="Proteomes" id="UP000238823">
    <property type="component" value="Unassembled WGS sequence"/>
</dbReference>
<evidence type="ECO:0000313" key="3">
    <source>
        <dbReference type="Proteomes" id="UP000238823"/>
    </source>
</evidence>
<proteinExistence type="predicted"/>
<comment type="caution">
    <text evidence="2">The sequence shown here is derived from an EMBL/GenBank/DDBJ whole genome shotgun (WGS) entry which is preliminary data.</text>
</comment>
<accession>A0A2S9YTC9</accession>
<dbReference type="InterPro" id="IPR035895">
    <property type="entry name" value="HPr-like_sf"/>
</dbReference>
<sequence>MQENATPRARRVVVIGVSPGLNTALARSIYVNAAHLEAQVSIVAKQGSASALSLFALLSLGARVGDRVEVTAVGPEAARACNAIVALLLGEEPR</sequence>
<reference evidence="2 3" key="1">
    <citation type="submission" date="2018-03" db="EMBL/GenBank/DDBJ databases">
        <title>Draft Genome Sequences of the Obligatory Marine Myxobacteria Enhygromyxa salina SWB007.</title>
        <authorList>
            <person name="Poehlein A."/>
            <person name="Moghaddam J.A."/>
            <person name="Harms H."/>
            <person name="Alanjari M."/>
            <person name="Koenig G.M."/>
            <person name="Daniel R."/>
            <person name="Schaeberle T.F."/>
        </authorList>
    </citation>
    <scope>NUCLEOTIDE SEQUENCE [LARGE SCALE GENOMIC DNA]</scope>
    <source>
        <strain evidence="2 3">SWB007</strain>
    </source>
</reference>
<dbReference type="EMBL" id="PVNL01000042">
    <property type="protein sequence ID" value="PRQ08367.1"/>
    <property type="molecule type" value="Genomic_DNA"/>
</dbReference>
<evidence type="ECO:0000259" key="1">
    <source>
        <dbReference type="PROSITE" id="PS51350"/>
    </source>
</evidence>
<feature type="domain" description="HPr" evidence="1">
    <location>
        <begin position="1"/>
        <end position="94"/>
    </location>
</feature>
<dbReference type="SUPFAM" id="SSF55594">
    <property type="entry name" value="HPr-like"/>
    <property type="match status" value="1"/>
</dbReference>
<dbReference type="AlphaFoldDB" id="A0A2S9YTC9"/>
<dbReference type="InterPro" id="IPR000032">
    <property type="entry name" value="HPr-like"/>
</dbReference>
<gene>
    <name evidence="2" type="ORF">ENSA7_19940</name>
</gene>
<dbReference type="Pfam" id="PF00381">
    <property type="entry name" value="PTS-HPr"/>
    <property type="match status" value="1"/>
</dbReference>
<evidence type="ECO:0000313" key="2">
    <source>
        <dbReference type="EMBL" id="PRQ08367.1"/>
    </source>
</evidence>
<organism evidence="2 3">
    <name type="scientific">Enhygromyxa salina</name>
    <dbReference type="NCBI Taxonomy" id="215803"/>
    <lineage>
        <taxon>Bacteria</taxon>
        <taxon>Pseudomonadati</taxon>
        <taxon>Myxococcota</taxon>
        <taxon>Polyangia</taxon>
        <taxon>Nannocystales</taxon>
        <taxon>Nannocystaceae</taxon>
        <taxon>Enhygromyxa</taxon>
    </lineage>
</organism>
<name>A0A2S9YTC9_9BACT</name>
<dbReference type="RefSeq" id="WP_106089009.1">
    <property type="nucleotide sequence ID" value="NZ_PVNL01000042.1"/>
</dbReference>
<keyword evidence="2" id="KW-0808">Transferase</keyword>
<dbReference type="PROSITE" id="PS51350">
    <property type="entry name" value="PTS_HPR_DOM"/>
    <property type="match status" value="1"/>
</dbReference>
<dbReference type="Gene3D" id="3.30.1340.10">
    <property type="entry name" value="HPr-like"/>
    <property type="match status" value="1"/>
</dbReference>
<protein>
    <submittedName>
        <fullName evidence="2">PTS system phosphohistidinoprotein-hexose phosphotransferase subunit Hpr</fullName>
    </submittedName>
</protein>